<comment type="similarity">
    <text evidence="3">Belongs to the transpeptidase family.</text>
</comment>
<dbReference type="EMBL" id="CP026520">
    <property type="protein sequence ID" value="QAV17449.1"/>
    <property type="molecule type" value="Genomic_DNA"/>
</dbReference>
<accession>A0A410WSS4</accession>
<dbReference type="OrthoDB" id="9770103at2"/>
<dbReference type="RefSeq" id="WP_042229367.1">
    <property type="nucleotide sequence ID" value="NZ_CP026520.1"/>
</dbReference>
<proteinExistence type="inferred from homology"/>
<evidence type="ECO:0000313" key="16">
    <source>
        <dbReference type="Proteomes" id="UP000288943"/>
    </source>
</evidence>
<dbReference type="PANTHER" id="PTHR30627:SF2">
    <property type="entry name" value="PEPTIDOGLYCAN D,D-TRANSPEPTIDASE MRDA"/>
    <property type="match status" value="1"/>
</dbReference>
<keyword evidence="15" id="KW-0131">Cell cycle</keyword>
<feature type="domain" description="Penicillin-binding protein transpeptidase" evidence="12">
    <location>
        <begin position="317"/>
        <end position="651"/>
    </location>
</feature>
<evidence type="ECO:0000259" key="13">
    <source>
        <dbReference type="Pfam" id="PF03717"/>
    </source>
</evidence>
<keyword evidence="4" id="KW-1003">Cell membrane</keyword>
<dbReference type="GO" id="GO:0008658">
    <property type="term" value="F:penicillin binding"/>
    <property type="evidence" value="ECO:0007669"/>
    <property type="project" value="InterPro"/>
</dbReference>
<gene>
    <name evidence="14" type="ORF">M5X16_07900</name>
    <name evidence="15" type="ORF">PC41400_07140</name>
</gene>
<keyword evidence="7" id="KW-0573">Peptidoglycan synthesis</keyword>
<dbReference type="GO" id="GO:0009252">
    <property type="term" value="P:peptidoglycan biosynthetic process"/>
    <property type="evidence" value="ECO:0007669"/>
    <property type="project" value="UniProtKB-KW"/>
</dbReference>
<dbReference type="GO" id="GO:0071555">
    <property type="term" value="P:cell wall organization"/>
    <property type="evidence" value="ECO:0007669"/>
    <property type="project" value="UniProtKB-KW"/>
</dbReference>
<dbReference type="InterPro" id="IPR001460">
    <property type="entry name" value="PCN-bd_Tpept"/>
</dbReference>
<evidence type="ECO:0000256" key="2">
    <source>
        <dbReference type="ARBA" id="ARBA00004236"/>
    </source>
</evidence>
<reference evidence="14 17" key="2">
    <citation type="submission" date="2022-05" db="EMBL/GenBank/DDBJ databases">
        <title>Genome Sequencing of Bee-Associated Microbes.</title>
        <authorList>
            <person name="Dunlap C."/>
        </authorList>
    </citation>
    <scope>NUCLEOTIDE SEQUENCE [LARGE SCALE GENOMIC DNA]</scope>
    <source>
        <strain evidence="14 17">NRRL B-23120</strain>
    </source>
</reference>
<reference evidence="15 16" key="1">
    <citation type="submission" date="2018-01" db="EMBL/GenBank/DDBJ databases">
        <title>The whole genome sequencing and assembly of Paenibacillus chitinolyticus KCCM 41400 strain.</title>
        <authorList>
            <person name="Kim J.-Y."/>
            <person name="Park M.-K."/>
            <person name="Lee Y.-J."/>
            <person name="Yi H."/>
            <person name="Bahn Y.-S."/>
            <person name="Kim J.F."/>
            <person name="Lee D.-W."/>
        </authorList>
    </citation>
    <scope>NUCLEOTIDE SEQUENCE [LARGE SCALE GENOMIC DNA]</scope>
    <source>
        <strain evidence="15 16">KCCM 41400</strain>
    </source>
</reference>
<dbReference type="GO" id="GO:0005886">
    <property type="term" value="C:plasma membrane"/>
    <property type="evidence" value="ECO:0007669"/>
    <property type="project" value="UniProtKB-SubCell"/>
</dbReference>
<dbReference type="SUPFAM" id="SSF56519">
    <property type="entry name" value="Penicillin binding protein dimerisation domain"/>
    <property type="match status" value="1"/>
</dbReference>
<evidence type="ECO:0000256" key="5">
    <source>
        <dbReference type="ARBA" id="ARBA00022692"/>
    </source>
</evidence>
<dbReference type="GO" id="GO:0071972">
    <property type="term" value="F:peptidoglycan L,D-transpeptidase activity"/>
    <property type="evidence" value="ECO:0007669"/>
    <property type="project" value="TreeGrafter"/>
</dbReference>
<evidence type="ECO:0000259" key="12">
    <source>
        <dbReference type="Pfam" id="PF00905"/>
    </source>
</evidence>
<dbReference type="InterPro" id="IPR005311">
    <property type="entry name" value="PBP_dimer"/>
</dbReference>
<evidence type="ECO:0000256" key="6">
    <source>
        <dbReference type="ARBA" id="ARBA00022960"/>
    </source>
</evidence>
<dbReference type="PANTHER" id="PTHR30627">
    <property type="entry name" value="PEPTIDOGLYCAN D,D-TRANSPEPTIDASE"/>
    <property type="match status" value="1"/>
</dbReference>
<dbReference type="KEGG" id="pchi:PC41400_07140"/>
<name>A0A410WSS4_9BACL</name>
<dbReference type="InterPro" id="IPR036138">
    <property type="entry name" value="PBP_dimer_sf"/>
</dbReference>
<keyword evidence="8 11" id="KW-1133">Transmembrane helix</keyword>
<dbReference type="Proteomes" id="UP000288943">
    <property type="component" value="Chromosome"/>
</dbReference>
<evidence type="ECO:0000313" key="17">
    <source>
        <dbReference type="Proteomes" id="UP001527202"/>
    </source>
</evidence>
<evidence type="ECO:0000256" key="7">
    <source>
        <dbReference type="ARBA" id="ARBA00022984"/>
    </source>
</evidence>
<dbReference type="InterPro" id="IPR012338">
    <property type="entry name" value="Beta-lactam/transpept-like"/>
</dbReference>
<evidence type="ECO:0000256" key="4">
    <source>
        <dbReference type="ARBA" id="ARBA00022475"/>
    </source>
</evidence>
<evidence type="ECO:0000256" key="11">
    <source>
        <dbReference type="SAM" id="Phobius"/>
    </source>
</evidence>
<dbReference type="Gene3D" id="3.40.710.10">
    <property type="entry name" value="DD-peptidase/beta-lactamase superfamily"/>
    <property type="match status" value="1"/>
</dbReference>
<dbReference type="Pfam" id="PF03717">
    <property type="entry name" value="PBP_dimer"/>
    <property type="match status" value="1"/>
</dbReference>
<protein>
    <submittedName>
        <fullName evidence="15">Cell division protein FtsI</fullName>
    </submittedName>
    <submittedName>
        <fullName evidence="14">Penicillin-binding protein 2</fullName>
    </submittedName>
</protein>
<keyword evidence="6" id="KW-0133">Cell shape</keyword>
<dbReference type="EMBL" id="JAMDMJ010000008">
    <property type="protein sequence ID" value="MCY9595692.1"/>
    <property type="molecule type" value="Genomic_DNA"/>
</dbReference>
<dbReference type="Proteomes" id="UP001527202">
    <property type="component" value="Unassembled WGS sequence"/>
</dbReference>
<dbReference type="GO" id="GO:0008360">
    <property type="term" value="P:regulation of cell shape"/>
    <property type="evidence" value="ECO:0007669"/>
    <property type="project" value="UniProtKB-KW"/>
</dbReference>
<evidence type="ECO:0000256" key="10">
    <source>
        <dbReference type="ARBA" id="ARBA00023316"/>
    </source>
</evidence>
<keyword evidence="15" id="KW-0132">Cell division</keyword>
<evidence type="ECO:0000256" key="3">
    <source>
        <dbReference type="ARBA" id="ARBA00007171"/>
    </source>
</evidence>
<dbReference type="InterPro" id="IPR050515">
    <property type="entry name" value="Beta-lactam/transpept"/>
</dbReference>
<dbReference type="SUPFAM" id="SSF56601">
    <property type="entry name" value="beta-lactamase/transpeptidase-like"/>
    <property type="match status" value="1"/>
</dbReference>
<evidence type="ECO:0000256" key="9">
    <source>
        <dbReference type="ARBA" id="ARBA00023136"/>
    </source>
</evidence>
<keyword evidence="9 11" id="KW-0472">Membrane</keyword>
<dbReference type="GeneID" id="95374593"/>
<keyword evidence="10" id="KW-0961">Cell wall biogenesis/degradation</keyword>
<dbReference type="AlphaFoldDB" id="A0A410WSS4"/>
<evidence type="ECO:0000256" key="1">
    <source>
        <dbReference type="ARBA" id="ARBA00004167"/>
    </source>
</evidence>
<sequence>MKSPYTEQDPAKREADKRIHFTLRINIFFFATFALFCVLIVKLSYLQFVKGPELQIAKTNGMNTDTAIPPIRGNILSKDGVPIATSNSTESLYFRVEGGTKNQDPIIETAKKLEKILGELGDKNLPKMTTEDIMKAMDLDFDINKQKIKPKTPYSEPRRIKANLNKEEVAYLLSHRDELHGVEVVEESIRMYDQRKIAAQLVGYLKKYDDTANLNFYKSRKDQGYLLRETVGFDGLEMMYQDELRGKPGKKSYPVNAAGKIVGNGTLEKPEKGQNLRLTIDTNVQLAAQQAIMDQLKWLHSPPSGYAKFAAPYARSGYAVAMEVDTGKVVAMASMPDYDTNLWTGGMSTETYKQLEYFINNGTIRTSPANFPEKEQKKHPSSLVYLGSTIKPLSVLVGLQEGFLSPGSTYNDTGSFSFGKDKSTIRNSDGHSYGIMGPTKAIEVSSNTYMSAMIGIPFYNKYQKKSGELWDKHMAEFGLGVLTGSGLPREIEGFSEIDAAAKTSSYQSAMVYASWGQNEKYTTLQLTQFAATLGSRGKRMKPQFVEEILDSDGKVVKGYEPEILNQVDLPKTYWDTVINGMKSGAEGIDKLPYPVARKTGTSTQQVSGGTVDNAVFISFAPAQNPKLAIAVVVPEGGYGRYGASPIAAKIYEAYDQYVGGLSTPKK</sequence>
<dbReference type="Pfam" id="PF00905">
    <property type="entry name" value="Transpeptidase"/>
    <property type="match status" value="1"/>
</dbReference>
<evidence type="ECO:0000313" key="15">
    <source>
        <dbReference type="EMBL" id="QAV17449.1"/>
    </source>
</evidence>
<organism evidence="15 16">
    <name type="scientific">Paenibacillus chitinolyticus</name>
    <dbReference type="NCBI Taxonomy" id="79263"/>
    <lineage>
        <taxon>Bacteria</taxon>
        <taxon>Bacillati</taxon>
        <taxon>Bacillota</taxon>
        <taxon>Bacilli</taxon>
        <taxon>Bacillales</taxon>
        <taxon>Paenibacillaceae</taxon>
        <taxon>Paenibacillus</taxon>
    </lineage>
</organism>
<keyword evidence="5 11" id="KW-0812">Transmembrane</keyword>
<feature type="domain" description="Penicillin-binding protein dimerisation" evidence="13">
    <location>
        <begin position="68"/>
        <end position="264"/>
    </location>
</feature>
<feature type="transmembrane region" description="Helical" evidence="11">
    <location>
        <begin position="21"/>
        <end position="45"/>
    </location>
</feature>
<comment type="subcellular location">
    <subcellularLocation>
        <location evidence="2">Cell membrane</location>
    </subcellularLocation>
    <subcellularLocation>
        <location evidence="1">Membrane</location>
        <topology evidence="1">Single-pass membrane protein</topology>
    </subcellularLocation>
</comment>
<keyword evidence="17" id="KW-1185">Reference proteome</keyword>
<dbReference type="GO" id="GO:0051301">
    <property type="term" value="P:cell division"/>
    <property type="evidence" value="ECO:0007669"/>
    <property type="project" value="UniProtKB-KW"/>
</dbReference>
<dbReference type="Gene3D" id="3.90.1310.10">
    <property type="entry name" value="Penicillin-binding protein 2a (Domain 2)"/>
    <property type="match status" value="1"/>
</dbReference>
<evidence type="ECO:0000256" key="8">
    <source>
        <dbReference type="ARBA" id="ARBA00022989"/>
    </source>
</evidence>
<evidence type="ECO:0000313" key="14">
    <source>
        <dbReference type="EMBL" id="MCY9595692.1"/>
    </source>
</evidence>